<sequence length="61" mass="6661">MGSGPMDRVFGVDDALEFGGRSSLKGIEMAVVCGGRRDQWVVVEGRRGPDSPVTLNTRYFQ</sequence>
<protein>
    <submittedName>
        <fullName evidence="1">Uncharacterized protein</fullName>
    </submittedName>
</protein>
<evidence type="ECO:0000313" key="2">
    <source>
        <dbReference type="Proteomes" id="UP000250321"/>
    </source>
</evidence>
<dbReference type="EMBL" id="PJQY01000251">
    <property type="protein sequence ID" value="PQQ14688.1"/>
    <property type="molecule type" value="Genomic_DNA"/>
</dbReference>
<comment type="caution">
    <text evidence="1">The sequence shown here is derived from an EMBL/GenBank/DDBJ whole genome shotgun (WGS) entry which is preliminary data.</text>
</comment>
<dbReference type="AlphaFoldDB" id="A0A314ZC42"/>
<organism evidence="1 2">
    <name type="scientific">Prunus yedoensis var. nudiflora</name>
    <dbReference type="NCBI Taxonomy" id="2094558"/>
    <lineage>
        <taxon>Eukaryota</taxon>
        <taxon>Viridiplantae</taxon>
        <taxon>Streptophyta</taxon>
        <taxon>Embryophyta</taxon>
        <taxon>Tracheophyta</taxon>
        <taxon>Spermatophyta</taxon>
        <taxon>Magnoliopsida</taxon>
        <taxon>eudicotyledons</taxon>
        <taxon>Gunneridae</taxon>
        <taxon>Pentapetalae</taxon>
        <taxon>rosids</taxon>
        <taxon>fabids</taxon>
        <taxon>Rosales</taxon>
        <taxon>Rosaceae</taxon>
        <taxon>Amygdaloideae</taxon>
        <taxon>Amygdaleae</taxon>
        <taxon>Prunus</taxon>
    </lineage>
</organism>
<gene>
    <name evidence="1" type="ORF">Pyn_30982</name>
</gene>
<reference evidence="1 2" key="1">
    <citation type="submission" date="2018-02" db="EMBL/GenBank/DDBJ databases">
        <title>Draft genome of wild Prunus yedoensis var. nudiflora.</title>
        <authorList>
            <person name="Baek S."/>
            <person name="Kim J.-H."/>
            <person name="Choi K."/>
            <person name="Kim G.-B."/>
            <person name="Cho A."/>
            <person name="Jang H."/>
            <person name="Shin C.-H."/>
            <person name="Yu H.-J."/>
            <person name="Mun J.-H."/>
        </authorList>
    </citation>
    <scope>NUCLEOTIDE SEQUENCE [LARGE SCALE GENOMIC DNA]</scope>
    <source>
        <strain evidence="2">cv. Jeju island</strain>
        <tissue evidence="1">Leaf</tissue>
    </source>
</reference>
<dbReference type="Proteomes" id="UP000250321">
    <property type="component" value="Unassembled WGS sequence"/>
</dbReference>
<keyword evidence="2" id="KW-1185">Reference proteome</keyword>
<evidence type="ECO:0000313" key="1">
    <source>
        <dbReference type="EMBL" id="PQQ14688.1"/>
    </source>
</evidence>
<accession>A0A314ZC42</accession>
<proteinExistence type="predicted"/>
<name>A0A314ZC42_PRUYE</name>